<dbReference type="PANTHER" id="PTHR33516:SF2">
    <property type="entry name" value="LEXA REPRESSOR-RELATED"/>
    <property type="match status" value="1"/>
</dbReference>
<dbReference type="Pfam" id="PF00717">
    <property type="entry name" value="Peptidase_S24"/>
    <property type="match status" value="1"/>
</dbReference>
<sequence>MNTNAPLSERATRVYDYVRTYQKQFGYTPSIQEIKQNTDIQSLRGVTLQLDKLEKNGLIRRNKGSRRAIQVMKISSVTVEKTISIPLVGQIHAGAANFAQEHIEEYRKVPSSLLRGREDAFLLRIKGTSMNQAGYLPDDIAIVIPTQTANNNDIVIAHANEEETATIKRYKVVYGHSLLIPQSDDPQYQPLPAEEFTIQGKVIGKLQ</sequence>
<proteinExistence type="predicted"/>
<evidence type="ECO:0000313" key="8">
    <source>
        <dbReference type="EMBL" id="KKR92042.1"/>
    </source>
</evidence>
<evidence type="ECO:0000256" key="1">
    <source>
        <dbReference type="ARBA" id="ARBA00022491"/>
    </source>
</evidence>
<protein>
    <submittedName>
        <fullName evidence="8">LexA repressor</fullName>
    </submittedName>
</protein>
<evidence type="ECO:0000259" key="7">
    <source>
        <dbReference type="Pfam" id="PF01726"/>
    </source>
</evidence>
<dbReference type="InterPro" id="IPR036390">
    <property type="entry name" value="WH_DNA-bd_sf"/>
</dbReference>
<dbReference type="EMBL" id="LCAO01000005">
    <property type="protein sequence ID" value="KKR92042.1"/>
    <property type="molecule type" value="Genomic_DNA"/>
</dbReference>
<keyword evidence="3" id="KW-0805">Transcription regulation</keyword>
<accession>A0A0G0XVT1</accession>
<dbReference type="Pfam" id="PF01726">
    <property type="entry name" value="LexA_DNA_bind"/>
    <property type="match status" value="1"/>
</dbReference>
<dbReference type="GO" id="GO:0006260">
    <property type="term" value="P:DNA replication"/>
    <property type="evidence" value="ECO:0007669"/>
    <property type="project" value="UniProtKB-KW"/>
</dbReference>
<dbReference type="InterPro" id="IPR006200">
    <property type="entry name" value="LexA"/>
</dbReference>
<evidence type="ECO:0000256" key="2">
    <source>
        <dbReference type="ARBA" id="ARBA00022705"/>
    </source>
</evidence>
<dbReference type="GO" id="GO:0003677">
    <property type="term" value="F:DNA binding"/>
    <property type="evidence" value="ECO:0007669"/>
    <property type="project" value="UniProtKB-KW"/>
</dbReference>
<dbReference type="InterPro" id="IPR036286">
    <property type="entry name" value="LexA/Signal_pep-like_sf"/>
</dbReference>
<evidence type="ECO:0000256" key="3">
    <source>
        <dbReference type="ARBA" id="ARBA00023015"/>
    </source>
</evidence>
<organism evidence="8 9">
    <name type="scientific">Candidatus Woesebacteria bacterium GW2011_GWA1_41_13b</name>
    <dbReference type="NCBI Taxonomy" id="1618555"/>
    <lineage>
        <taxon>Bacteria</taxon>
        <taxon>Candidatus Woeseibacteriota</taxon>
    </lineage>
</organism>
<dbReference type="GO" id="GO:0009432">
    <property type="term" value="P:SOS response"/>
    <property type="evidence" value="ECO:0007669"/>
    <property type="project" value="InterPro"/>
</dbReference>
<comment type="caution">
    <text evidence="8">The sequence shown here is derived from an EMBL/GenBank/DDBJ whole genome shotgun (WGS) entry which is preliminary data.</text>
</comment>
<keyword evidence="1" id="KW-0678">Repressor</keyword>
<reference evidence="8 9" key="1">
    <citation type="journal article" date="2015" name="Nature">
        <title>rRNA introns, odd ribosomes, and small enigmatic genomes across a large radiation of phyla.</title>
        <authorList>
            <person name="Brown C.T."/>
            <person name="Hug L.A."/>
            <person name="Thomas B.C."/>
            <person name="Sharon I."/>
            <person name="Castelle C.J."/>
            <person name="Singh A."/>
            <person name="Wilkins M.J."/>
            <person name="Williams K.H."/>
            <person name="Banfield J.F."/>
        </authorList>
    </citation>
    <scope>NUCLEOTIDE SEQUENCE [LARGE SCALE GENOMIC DNA]</scope>
</reference>
<dbReference type="Proteomes" id="UP000034676">
    <property type="component" value="Unassembled WGS sequence"/>
</dbReference>
<feature type="domain" description="Peptidase S24/S26A/S26B/S26C" evidence="6">
    <location>
        <begin position="86"/>
        <end position="203"/>
    </location>
</feature>
<evidence type="ECO:0000256" key="4">
    <source>
        <dbReference type="ARBA" id="ARBA00023125"/>
    </source>
</evidence>
<dbReference type="GO" id="GO:0045892">
    <property type="term" value="P:negative regulation of DNA-templated transcription"/>
    <property type="evidence" value="ECO:0007669"/>
    <property type="project" value="InterPro"/>
</dbReference>
<dbReference type="SUPFAM" id="SSF46785">
    <property type="entry name" value="Winged helix' DNA-binding domain"/>
    <property type="match status" value="1"/>
</dbReference>
<dbReference type="PANTHER" id="PTHR33516">
    <property type="entry name" value="LEXA REPRESSOR"/>
    <property type="match status" value="1"/>
</dbReference>
<dbReference type="InterPro" id="IPR006199">
    <property type="entry name" value="LexA_DNA-bd_dom"/>
</dbReference>
<gene>
    <name evidence="8" type="ORF">UU42_C0005G0005</name>
</gene>
<dbReference type="GO" id="GO:0006508">
    <property type="term" value="P:proteolysis"/>
    <property type="evidence" value="ECO:0007669"/>
    <property type="project" value="InterPro"/>
</dbReference>
<dbReference type="InterPro" id="IPR036388">
    <property type="entry name" value="WH-like_DNA-bd_sf"/>
</dbReference>
<dbReference type="Gene3D" id="2.10.109.10">
    <property type="entry name" value="Umud Fragment, subunit A"/>
    <property type="match status" value="1"/>
</dbReference>
<dbReference type="InterPro" id="IPR050077">
    <property type="entry name" value="LexA_repressor"/>
</dbReference>
<dbReference type="Gene3D" id="1.10.10.10">
    <property type="entry name" value="Winged helix-like DNA-binding domain superfamily/Winged helix DNA-binding domain"/>
    <property type="match status" value="1"/>
</dbReference>
<dbReference type="SUPFAM" id="SSF51306">
    <property type="entry name" value="LexA/Signal peptidase"/>
    <property type="match status" value="1"/>
</dbReference>
<dbReference type="AlphaFoldDB" id="A0A0G0XVT1"/>
<keyword evidence="4" id="KW-0238">DNA-binding</keyword>
<evidence type="ECO:0000256" key="5">
    <source>
        <dbReference type="ARBA" id="ARBA00023163"/>
    </source>
</evidence>
<keyword evidence="5" id="KW-0804">Transcription</keyword>
<name>A0A0G0XVT1_9BACT</name>
<dbReference type="InterPro" id="IPR015927">
    <property type="entry name" value="Peptidase_S24_S26A/B/C"/>
</dbReference>
<keyword evidence="2" id="KW-0235">DNA replication</keyword>
<evidence type="ECO:0000313" key="9">
    <source>
        <dbReference type="Proteomes" id="UP000034676"/>
    </source>
</evidence>
<dbReference type="GO" id="GO:0004252">
    <property type="term" value="F:serine-type endopeptidase activity"/>
    <property type="evidence" value="ECO:0007669"/>
    <property type="project" value="InterPro"/>
</dbReference>
<evidence type="ECO:0000259" key="6">
    <source>
        <dbReference type="Pfam" id="PF00717"/>
    </source>
</evidence>
<feature type="domain" description="LexA repressor DNA-binding" evidence="7">
    <location>
        <begin position="6"/>
        <end position="68"/>
    </location>
</feature>
<dbReference type="NCBIfam" id="TIGR00498">
    <property type="entry name" value="lexA"/>
    <property type="match status" value="1"/>
</dbReference>